<reference evidence="9" key="1">
    <citation type="submission" date="2023-03" db="EMBL/GenBank/DDBJ databases">
        <title>Multiphase analysis and comparison of six strains from genera Psychromarinibacter, Lutimaribacter, and Maritimibacter, including a novel species: Psychromarinibacter sediminicola sp. nov.</title>
        <authorList>
            <person name="Wang Y.-H."/>
            <person name="Ye M.-Q."/>
            <person name="Du Z.-J."/>
        </authorList>
    </citation>
    <scope>NUCLEOTIDE SEQUENCE</scope>
    <source>
        <strain evidence="9">C21-152</strain>
    </source>
</reference>
<feature type="transmembrane region" description="Helical" evidence="7">
    <location>
        <begin position="241"/>
        <end position="257"/>
    </location>
</feature>
<feature type="transmembrane region" description="Helical" evidence="7">
    <location>
        <begin position="171"/>
        <end position="193"/>
    </location>
</feature>
<evidence type="ECO:0000256" key="3">
    <source>
        <dbReference type="ARBA" id="ARBA00022519"/>
    </source>
</evidence>
<proteinExistence type="inferred from homology"/>
<comment type="similarity">
    <text evidence="7">Belongs to the TRAP transporter large permease family.</text>
</comment>
<dbReference type="EMBL" id="JARGYC010000005">
    <property type="protein sequence ID" value="MDF0599720.1"/>
    <property type="molecule type" value="Genomic_DNA"/>
</dbReference>
<dbReference type="RefSeq" id="WP_275565868.1">
    <property type="nucleotide sequence ID" value="NZ_JARGYC010000005.1"/>
</dbReference>
<accession>A0AAE3T6V8</accession>
<sequence>MNTLVLVGSMLILAFLGVPIVFAMLGASLLTIAIYRPFFPDEIFAQYFVAGVQNYPLLALGFFFLVGEWMNSGGITQRIVTFANSLVGHIRGGLAQTNIASSMMFAGISGSALADTAALGSVLIPSMKKSGYGAGFSAAVTQTSAVIGPIIPPSIPMIVFAFLAEVSIGQMFVAGILPGLLVGVGLMAVAYVISSRRGYPVSSQAGPGEIWRSFVSAIAALLAPVLIIGGVLGGVFTATEAGAVAALYAFVIGRFWLRELSWTGAARGLVRAATGTGQVLVILGAASLFAFLIAEFRVSQDIANLVFSISDRPWVFLLLLNVTLLIIGLFLENLPVMIIMVPIFYPIALELGIDPIHFGIVFVLTSLIGLCTPPIGILIYMSATLAGCRPEEVIRESLPFIAVLIGAVLVVTFVPAIALTLPELFFDRSQP</sequence>
<keyword evidence="7" id="KW-0813">Transport</keyword>
<comment type="function">
    <text evidence="7">Part of the tripartite ATP-independent periplasmic (TRAP) transport system.</text>
</comment>
<feature type="transmembrane region" description="Helical" evidence="7">
    <location>
        <begin position="47"/>
        <end position="66"/>
    </location>
</feature>
<evidence type="ECO:0000256" key="4">
    <source>
        <dbReference type="ARBA" id="ARBA00022692"/>
    </source>
</evidence>
<organism evidence="9 10">
    <name type="scientific">Psychromarinibacter sediminicola</name>
    <dbReference type="NCBI Taxonomy" id="3033385"/>
    <lineage>
        <taxon>Bacteria</taxon>
        <taxon>Pseudomonadati</taxon>
        <taxon>Pseudomonadota</taxon>
        <taxon>Alphaproteobacteria</taxon>
        <taxon>Rhodobacterales</taxon>
        <taxon>Paracoccaceae</taxon>
        <taxon>Psychromarinibacter</taxon>
    </lineage>
</organism>
<gene>
    <name evidence="9" type="ORF">P1J78_03140</name>
</gene>
<evidence type="ECO:0000256" key="1">
    <source>
        <dbReference type="ARBA" id="ARBA00004429"/>
    </source>
</evidence>
<evidence type="ECO:0000256" key="7">
    <source>
        <dbReference type="RuleBase" id="RU369079"/>
    </source>
</evidence>
<keyword evidence="4 7" id="KW-0812">Transmembrane</keyword>
<evidence type="ECO:0000313" key="9">
    <source>
        <dbReference type="EMBL" id="MDF0599720.1"/>
    </source>
</evidence>
<dbReference type="NCBIfam" id="TIGR00786">
    <property type="entry name" value="dctM"/>
    <property type="match status" value="1"/>
</dbReference>
<dbReference type="AlphaFoldDB" id="A0AAE3T6V8"/>
<feature type="domain" description="TRAP C4-dicarboxylate transport system permease DctM subunit" evidence="8">
    <location>
        <begin position="7"/>
        <end position="417"/>
    </location>
</feature>
<dbReference type="Proteomes" id="UP001220964">
    <property type="component" value="Unassembled WGS sequence"/>
</dbReference>
<comment type="subcellular location">
    <subcellularLocation>
        <location evidence="1 7">Cell inner membrane</location>
        <topology evidence="1 7">Multi-pass membrane protein</topology>
    </subcellularLocation>
</comment>
<name>A0AAE3T6V8_9RHOB</name>
<dbReference type="InterPro" id="IPR010656">
    <property type="entry name" value="DctM"/>
</dbReference>
<comment type="caution">
    <text evidence="7">Lacks conserved residue(s) required for the propagation of feature annotation.</text>
</comment>
<evidence type="ECO:0000256" key="5">
    <source>
        <dbReference type="ARBA" id="ARBA00022989"/>
    </source>
</evidence>
<feature type="transmembrane region" description="Helical" evidence="7">
    <location>
        <begin position="400"/>
        <end position="421"/>
    </location>
</feature>
<feature type="transmembrane region" description="Helical" evidence="7">
    <location>
        <begin position="269"/>
        <end position="294"/>
    </location>
</feature>
<evidence type="ECO:0000256" key="2">
    <source>
        <dbReference type="ARBA" id="ARBA00022475"/>
    </source>
</evidence>
<feature type="transmembrane region" description="Helical" evidence="7">
    <location>
        <begin position="103"/>
        <end position="124"/>
    </location>
</feature>
<dbReference type="GO" id="GO:0005886">
    <property type="term" value="C:plasma membrane"/>
    <property type="evidence" value="ECO:0007669"/>
    <property type="project" value="UniProtKB-SubCell"/>
</dbReference>
<comment type="caution">
    <text evidence="9">The sequence shown here is derived from an EMBL/GenBank/DDBJ whole genome shotgun (WGS) entry which is preliminary data.</text>
</comment>
<feature type="transmembrane region" description="Helical" evidence="7">
    <location>
        <begin position="314"/>
        <end position="344"/>
    </location>
</feature>
<evidence type="ECO:0000313" key="10">
    <source>
        <dbReference type="Proteomes" id="UP001220964"/>
    </source>
</evidence>
<keyword evidence="6 7" id="KW-0472">Membrane</keyword>
<dbReference type="Pfam" id="PF06808">
    <property type="entry name" value="DctM"/>
    <property type="match status" value="1"/>
</dbReference>
<feature type="transmembrane region" description="Helical" evidence="7">
    <location>
        <begin position="12"/>
        <end position="35"/>
    </location>
</feature>
<dbReference type="PIRSF" id="PIRSF006066">
    <property type="entry name" value="HI0050"/>
    <property type="match status" value="1"/>
</dbReference>
<evidence type="ECO:0000259" key="8">
    <source>
        <dbReference type="Pfam" id="PF06808"/>
    </source>
</evidence>
<dbReference type="PANTHER" id="PTHR33362">
    <property type="entry name" value="SIALIC ACID TRAP TRANSPORTER PERMEASE PROTEIN SIAT-RELATED"/>
    <property type="match status" value="1"/>
</dbReference>
<feature type="transmembrane region" description="Helical" evidence="7">
    <location>
        <begin position="356"/>
        <end position="380"/>
    </location>
</feature>
<protein>
    <recommendedName>
        <fullName evidence="7">TRAP transporter large permease protein</fullName>
    </recommendedName>
</protein>
<keyword evidence="3 7" id="KW-0997">Cell inner membrane</keyword>
<dbReference type="PANTHER" id="PTHR33362:SF2">
    <property type="entry name" value="TRAP TRANSPORTER LARGE PERMEASE PROTEIN"/>
    <property type="match status" value="1"/>
</dbReference>
<keyword evidence="2" id="KW-1003">Cell membrane</keyword>
<feature type="transmembrane region" description="Helical" evidence="7">
    <location>
        <begin position="214"/>
        <end position="235"/>
    </location>
</feature>
<keyword evidence="10" id="KW-1185">Reference proteome</keyword>
<comment type="subunit">
    <text evidence="7">The complex comprises the extracytoplasmic solute receptor protein and the two transmembrane proteins.</text>
</comment>
<evidence type="ECO:0000256" key="6">
    <source>
        <dbReference type="ARBA" id="ARBA00023136"/>
    </source>
</evidence>
<dbReference type="InterPro" id="IPR004681">
    <property type="entry name" value="TRAP_DctM"/>
</dbReference>
<dbReference type="GO" id="GO:0022857">
    <property type="term" value="F:transmembrane transporter activity"/>
    <property type="evidence" value="ECO:0007669"/>
    <property type="project" value="UniProtKB-UniRule"/>
</dbReference>
<keyword evidence="5 7" id="KW-1133">Transmembrane helix</keyword>